<dbReference type="Proteomes" id="UP000626109">
    <property type="component" value="Unassembled WGS sequence"/>
</dbReference>
<accession>A0A813GHF3</accession>
<evidence type="ECO:0000313" key="2">
    <source>
        <dbReference type="EMBL" id="CAE8626395.1"/>
    </source>
</evidence>
<gene>
    <name evidence="2" type="ORF">PGLA1383_LOCUS43325</name>
    <name evidence="3" type="ORF">PGLA2088_LOCUS673</name>
</gene>
<keyword evidence="4" id="KW-1185">Reference proteome</keyword>
<dbReference type="Proteomes" id="UP000654075">
    <property type="component" value="Unassembled WGS sequence"/>
</dbReference>
<proteinExistence type="predicted"/>
<evidence type="ECO:0000313" key="3">
    <source>
        <dbReference type="EMBL" id="CAE8627933.1"/>
    </source>
</evidence>
<protein>
    <submittedName>
        <fullName evidence="2">Uncharacterized protein</fullName>
    </submittedName>
</protein>
<dbReference type="EMBL" id="CAJNNV010028964">
    <property type="protein sequence ID" value="CAE8626395.1"/>
    <property type="molecule type" value="Genomic_DNA"/>
</dbReference>
<evidence type="ECO:0000313" key="4">
    <source>
        <dbReference type="Proteomes" id="UP000654075"/>
    </source>
</evidence>
<evidence type="ECO:0000256" key="1">
    <source>
        <dbReference type="SAM" id="MobiDB-lite"/>
    </source>
</evidence>
<feature type="region of interest" description="Disordered" evidence="1">
    <location>
        <begin position="238"/>
        <end position="261"/>
    </location>
</feature>
<dbReference type="EMBL" id="CAJNNW010000475">
    <property type="protein sequence ID" value="CAE8627933.1"/>
    <property type="molecule type" value="Genomic_DNA"/>
</dbReference>
<dbReference type="AlphaFoldDB" id="A0A813GHF3"/>
<reference evidence="2" key="1">
    <citation type="submission" date="2021-02" db="EMBL/GenBank/DDBJ databases">
        <authorList>
            <person name="Dougan E. K."/>
            <person name="Rhodes N."/>
            <person name="Thang M."/>
            <person name="Chan C."/>
        </authorList>
    </citation>
    <scope>NUCLEOTIDE SEQUENCE</scope>
</reference>
<organism evidence="2 4">
    <name type="scientific">Polarella glacialis</name>
    <name type="common">Dinoflagellate</name>
    <dbReference type="NCBI Taxonomy" id="89957"/>
    <lineage>
        <taxon>Eukaryota</taxon>
        <taxon>Sar</taxon>
        <taxon>Alveolata</taxon>
        <taxon>Dinophyceae</taxon>
        <taxon>Suessiales</taxon>
        <taxon>Suessiaceae</taxon>
        <taxon>Polarella</taxon>
    </lineage>
</organism>
<sequence length="261" mass="28113">MSAAAGTMRSASLQPRWKARVRLEDQRQAAFRSAAEGLEELFVNALAALEESHVFEPLPDGGSGASTRCLSEAFVAALSDAVDKVRLVEVSEIADASDLTELVARQLANSEVSSYEQRRAAATSWPRYALCCPARGLCARFRLAPSGLVTYSLGPSDAGDELDGGLWQISGEGCWRVLAADRGCLTEVVLEMRQGLEGTGPSKEGSPGTICNICEPPCILRIDLRDCIRVLDEGADLEDDEIEEWDEEGDEEGDADGEEED</sequence>
<name>A0A813GHF3_POLGL</name>
<comment type="caution">
    <text evidence="2">The sequence shown here is derived from an EMBL/GenBank/DDBJ whole genome shotgun (WGS) entry which is preliminary data.</text>
</comment>